<proteinExistence type="predicted"/>
<dbReference type="EMBL" id="CADCWK010000087">
    <property type="protein sequence ID" value="CAA9551972.1"/>
    <property type="molecule type" value="Genomic_DNA"/>
</dbReference>
<evidence type="ECO:0000256" key="1">
    <source>
        <dbReference type="SAM" id="Phobius"/>
    </source>
</evidence>
<protein>
    <submittedName>
        <fullName evidence="2">Uncharacterized protein</fullName>
    </submittedName>
</protein>
<evidence type="ECO:0000313" key="2">
    <source>
        <dbReference type="EMBL" id="CAA9551972.1"/>
    </source>
</evidence>
<reference evidence="2" key="1">
    <citation type="submission" date="2020-02" db="EMBL/GenBank/DDBJ databases">
        <authorList>
            <person name="Meier V. D."/>
        </authorList>
    </citation>
    <scope>NUCLEOTIDE SEQUENCE</scope>
    <source>
        <strain evidence="2">AVDCRST_MAG33</strain>
    </source>
</reference>
<dbReference type="AlphaFoldDB" id="A0A6J4UL19"/>
<name>A0A6J4UL19_9BACT</name>
<keyword evidence="1" id="KW-0812">Transmembrane</keyword>
<feature type="transmembrane region" description="Helical" evidence="1">
    <location>
        <begin position="19"/>
        <end position="38"/>
    </location>
</feature>
<keyword evidence="1" id="KW-0472">Membrane</keyword>
<feature type="transmembrane region" description="Helical" evidence="1">
    <location>
        <begin position="44"/>
        <end position="68"/>
    </location>
</feature>
<sequence length="94" mass="10692">MSSGTGQDRPRPWPARHPFLVGLWLTFALFFGLSLFSTDADQRVAVMQGLAIILAVIAGFLVLIGWMIDRYKLSREIQRRREQRQAEADLHSGH</sequence>
<accession>A0A6J4UL19</accession>
<keyword evidence="1" id="KW-1133">Transmembrane helix</keyword>
<organism evidence="2">
    <name type="scientific">uncultured Thermomicrobiales bacterium</name>
    <dbReference type="NCBI Taxonomy" id="1645740"/>
    <lineage>
        <taxon>Bacteria</taxon>
        <taxon>Pseudomonadati</taxon>
        <taxon>Thermomicrobiota</taxon>
        <taxon>Thermomicrobia</taxon>
        <taxon>Thermomicrobiales</taxon>
        <taxon>environmental samples</taxon>
    </lineage>
</organism>
<gene>
    <name evidence="2" type="ORF">AVDCRST_MAG33-963</name>
</gene>